<organism evidence="2 3">
    <name type="scientific">Ferroacidibacillus organovorans</name>
    <dbReference type="NCBI Taxonomy" id="1765683"/>
    <lineage>
        <taxon>Bacteria</taxon>
        <taxon>Bacillati</taxon>
        <taxon>Bacillota</taxon>
        <taxon>Bacilli</taxon>
        <taxon>Bacillales</taxon>
        <taxon>Alicyclobacillaceae</taxon>
        <taxon>Ferroacidibacillus</taxon>
    </lineage>
</organism>
<name>A0A1V4ETL3_9BACL</name>
<evidence type="ECO:0000256" key="1">
    <source>
        <dbReference type="SAM" id="MobiDB-lite"/>
    </source>
</evidence>
<gene>
    <name evidence="2" type="ORF">B2M26_08885</name>
</gene>
<dbReference type="AlphaFoldDB" id="A0A1V4ETL3"/>
<sequence length="506" mass="56240">MGAPTDIQQAAERIRQKRKQKSPQGTGEKTSFSDSSRLPQSAQIVALIVGNPDATLWHDSEGEGYISMRVADHTEHTPLKSRQLWQYVAGQYYEANGRPPNSSALKDALAVLEYEANRGENYETFIRVAAANGHIYVDLGDATWQAVEITPQGWQIVNNAPIKFLRTKHMLPLPEPQRGGTINQLRPLMNTDNTGFELIVGFLLKCLNPAGADPILMVNGEQGSGKTFQSKQLKRLIDPHVAETRSTPRESKDLYVAARSSWLLAYDNLSFISGELSDAFCGLSTGSAIAGRKLFTDGEEAISKAKRPVIMNGISDIGAMADFMDRVVTVTFNRIEDEARKPEKELEYEFDRIRPLVLGALYDTVSRGLANFNHVKIDRLPRLADFAQWVTACEPESERGSFVQLLFENREQVRGDALSNDPVGQAVVGLMANCAEWKGTANDLLNLIDKLPDIPHGKHWPTDARSTSVKMKRIKPLLYTMGIVIDEKRTSKERTIFITKLPSLSS</sequence>
<feature type="region of interest" description="Disordered" evidence="1">
    <location>
        <begin position="1"/>
        <end position="37"/>
    </location>
</feature>
<evidence type="ECO:0008006" key="4">
    <source>
        <dbReference type="Google" id="ProtNLM"/>
    </source>
</evidence>
<evidence type="ECO:0000313" key="3">
    <source>
        <dbReference type="Proteomes" id="UP000190229"/>
    </source>
</evidence>
<comment type="caution">
    <text evidence="2">The sequence shown here is derived from an EMBL/GenBank/DDBJ whole genome shotgun (WGS) entry which is preliminary data.</text>
</comment>
<reference evidence="2 3" key="1">
    <citation type="submission" date="2017-02" db="EMBL/GenBank/DDBJ databases">
        <title>Draft genome of Acidibacillus ferrooxidans Huett2.</title>
        <authorList>
            <person name="Schopf S."/>
        </authorList>
    </citation>
    <scope>NUCLEOTIDE SEQUENCE [LARGE SCALE GENOMIC DNA]</scope>
    <source>
        <strain evidence="2 3">Huett2</strain>
    </source>
</reference>
<protein>
    <recommendedName>
        <fullName evidence="4">ATP-binding protein</fullName>
    </recommendedName>
</protein>
<dbReference type="EMBL" id="MWPS01000025">
    <property type="protein sequence ID" value="OPG15998.1"/>
    <property type="molecule type" value="Genomic_DNA"/>
</dbReference>
<keyword evidence="3" id="KW-1185">Reference proteome</keyword>
<feature type="compositionally biased region" description="Polar residues" evidence="1">
    <location>
        <begin position="22"/>
        <end position="37"/>
    </location>
</feature>
<proteinExistence type="predicted"/>
<dbReference type="Proteomes" id="UP000190229">
    <property type="component" value="Unassembled WGS sequence"/>
</dbReference>
<dbReference type="RefSeq" id="WP_079290774.1">
    <property type="nucleotide sequence ID" value="NZ_MWPS01000025.1"/>
</dbReference>
<accession>A0A1V4ETL3</accession>
<evidence type="ECO:0000313" key="2">
    <source>
        <dbReference type="EMBL" id="OPG15998.1"/>
    </source>
</evidence>